<keyword evidence="4" id="KW-1133">Transmembrane helix</keyword>
<keyword evidence="2" id="KW-0812">Transmembrane</keyword>
<keyword evidence="3" id="KW-0712">Selenocysteine</keyword>
<dbReference type="EMBL" id="FR824385">
    <property type="protein sequence ID" value="CCA26020.1"/>
    <property type="molecule type" value="Genomic_DNA"/>
</dbReference>
<reference evidence="7" key="1">
    <citation type="journal article" date="2011" name="PLoS Biol.">
        <title>Gene gain and loss during evolution of obligate parasitism in the white rust pathogen of Arabidopsis thaliana.</title>
        <authorList>
            <person name="Kemen E."/>
            <person name="Gardiner A."/>
            <person name="Schultz-Larsen T."/>
            <person name="Kemen A.C."/>
            <person name="Balmuth A.L."/>
            <person name="Robert-Seilaniantz A."/>
            <person name="Bailey K."/>
            <person name="Holub E."/>
            <person name="Studholme D.J."/>
            <person name="Maclean D."/>
            <person name="Jones J.D."/>
        </authorList>
    </citation>
    <scope>NUCLEOTIDE SEQUENCE</scope>
</reference>
<comment type="subcellular location">
    <subcellularLocation>
        <location evidence="1">Membrane</location>
        <topology evidence="1">Single-pass membrane protein</topology>
    </subcellularLocation>
</comment>
<dbReference type="GO" id="GO:0005794">
    <property type="term" value="C:Golgi apparatus"/>
    <property type="evidence" value="ECO:0007669"/>
    <property type="project" value="TreeGrafter"/>
</dbReference>
<evidence type="ECO:0000256" key="6">
    <source>
        <dbReference type="SAM" id="MobiDB-lite"/>
    </source>
</evidence>
<dbReference type="PANTHER" id="PTHR16875">
    <property type="entry name" value="SELENOPROTEIN K"/>
    <property type="match status" value="1"/>
</dbReference>
<dbReference type="PANTHER" id="PTHR16875:SF0">
    <property type="entry name" value="SELENOPROTEIN K"/>
    <property type="match status" value="1"/>
</dbReference>
<feature type="region of interest" description="Disordered" evidence="6">
    <location>
        <begin position="48"/>
        <end position="91"/>
    </location>
</feature>
<evidence type="ECO:0000256" key="5">
    <source>
        <dbReference type="ARBA" id="ARBA00023136"/>
    </source>
</evidence>
<accession>F0WX31</accession>
<evidence type="ECO:0000256" key="3">
    <source>
        <dbReference type="ARBA" id="ARBA00022933"/>
    </source>
</evidence>
<organism evidence="7">
    <name type="scientific">Albugo laibachii Nc14</name>
    <dbReference type="NCBI Taxonomy" id="890382"/>
    <lineage>
        <taxon>Eukaryota</taxon>
        <taxon>Sar</taxon>
        <taxon>Stramenopiles</taxon>
        <taxon>Oomycota</taxon>
        <taxon>Peronosporomycetes</taxon>
        <taxon>Albuginales</taxon>
        <taxon>Albuginaceae</taxon>
        <taxon>Albugo</taxon>
    </lineage>
</organism>
<name>F0WX31_9STRA</name>
<evidence type="ECO:0000256" key="1">
    <source>
        <dbReference type="ARBA" id="ARBA00004167"/>
    </source>
</evidence>
<protein>
    <submittedName>
        <fullName evidence="7">AlNc14C340G10788 protein</fullName>
    </submittedName>
</protein>
<proteinExistence type="predicted"/>
<dbReference type="AlphaFoldDB" id="F0WX31"/>
<dbReference type="HOGENOM" id="CLU_182590_0_1_1"/>
<dbReference type="GO" id="GO:0005789">
    <property type="term" value="C:endoplasmic reticulum membrane"/>
    <property type="evidence" value="ECO:0007669"/>
    <property type="project" value="TreeGrafter"/>
</dbReference>
<reference evidence="7" key="2">
    <citation type="submission" date="2011-02" db="EMBL/GenBank/DDBJ databases">
        <authorList>
            <person name="MacLean D."/>
        </authorList>
    </citation>
    <scope>NUCLEOTIDE SEQUENCE</scope>
</reference>
<sequence>MVYVCNGDVITKRSAWRLSALSDVFWGTINIVGVFFRSLFTDPSEVRHINRGSRETSSSGGGSDQSGPRRPMGRINHSGPIQQPMGCASCG</sequence>
<dbReference type="InterPro" id="IPR024491">
    <property type="entry name" value="Se_SelK/SelG"/>
</dbReference>
<keyword evidence="5" id="KW-0472">Membrane</keyword>
<dbReference type="GO" id="GO:0032469">
    <property type="term" value="P:endoplasmic reticulum calcium ion homeostasis"/>
    <property type="evidence" value="ECO:0007669"/>
    <property type="project" value="TreeGrafter"/>
</dbReference>
<evidence type="ECO:0000256" key="4">
    <source>
        <dbReference type="ARBA" id="ARBA00022989"/>
    </source>
</evidence>
<evidence type="ECO:0000256" key="2">
    <source>
        <dbReference type="ARBA" id="ARBA00022692"/>
    </source>
</evidence>
<evidence type="ECO:0000313" key="7">
    <source>
        <dbReference type="EMBL" id="CCA26020.1"/>
    </source>
</evidence>
<dbReference type="Pfam" id="PF10961">
    <property type="entry name" value="SelK_SelG"/>
    <property type="match status" value="1"/>
</dbReference>
<gene>
    <name evidence="7" type="primary">AlNc14C340G10788</name>
    <name evidence="7" type="ORF">ALNC14_121640</name>
</gene>
<dbReference type="GO" id="GO:0006816">
    <property type="term" value="P:calcium ion transport"/>
    <property type="evidence" value="ECO:0007669"/>
    <property type="project" value="TreeGrafter"/>
</dbReference>